<proteinExistence type="predicted"/>
<dbReference type="Gene3D" id="3.40.50.620">
    <property type="entry name" value="HUPs"/>
    <property type="match status" value="1"/>
</dbReference>
<evidence type="ECO:0000256" key="8">
    <source>
        <dbReference type="ARBA" id="ARBA00029440"/>
    </source>
</evidence>
<feature type="binding site" evidence="12">
    <location>
        <position position="102"/>
    </location>
    <ligand>
        <name>L-glutamine</name>
        <dbReference type="ChEBI" id="CHEBI:58359"/>
    </ligand>
</feature>
<feature type="binding site" evidence="12">
    <location>
        <position position="268"/>
    </location>
    <ligand>
        <name>ATP</name>
        <dbReference type="ChEBI" id="CHEBI:30616"/>
    </ligand>
</feature>
<dbReference type="EC" id="6.3.5.4" evidence="1"/>
<gene>
    <name evidence="15" type="ORF">ROZALSC1DRAFT_14852</name>
</gene>
<dbReference type="Gene3D" id="3.60.20.10">
    <property type="entry name" value="Glutamine Phosphoribosylpyrophosphate, subunit 1, domain 1"/>
    <property type="match status" value="1"/>
</dbReference>
<comment type="pathway">
    <text evidence="8">Amino-acid biosynthesis.</text>
</comment>
<evidence type="ECO:0000256" key="9">
    <source>
        <dbReference type="ARBA" id="ARBA00048741"/>
    </source>
</evidence>
<dbReference type="Proteomes" id="UP000281549">
    <property type="component" value="Unassembled WGS sequence"/>
</dbReference>
<dbReference type="InterPro" id="IPR050795">
    <property type="entry name" value="Asn_Synthetase"/>
</dbReference>
<evidence type="ECO:0000256" key="6">
    <source>
        <dbReference type="ARBA" id="ARBA00022888"/>
    </source>
</evidence>
<dbReference type="PANTHER" id="PTHR11772">
    <property type="entry name" value="ASPARAGINE SYNTHETASE"/>
    <property type="match status" value="1"/>
</dbReference>
<evidence type="ECO:0000256" key="3">
    <source>
        <dbReference type="ARBA" id="ARBA00022605"/>
    </source>
</evidence>
<keyword evidence="6 11" id="KW-0061">Asparagine biosynthesis</keyword>
<protein>
    <recommendedName>
        <fullName evidence="1">asparagine synthase (glutamine-hydrolyzing)</fullName>
        <ecNumber evidence="1">6.3.5.4</ecNumber>
    </recommendedName>
</protein>
<dbReference type="CDD" id="cd00712">
    <property type="entry name" value="AsnB"/>
    <property type="match status" value="1"/>
</dbReference>
<evidence type="ECO:0000259" key="14">
    <source>
        <dbReference type="PROSITE" id="PS51278"/>
    </source>
</evidence>
<feature type="site" description="Important for beta-aspartyl-AMP intermediate formation" evidence="13">
    <location>
        <position position="344"/>
    </location>
</feature>
<dbReference type="EMBL" id="ML005390">
    <property type="protein sequence ID" value="RKP18703.1"/>
    <property type="molecule type" value="Genomic_DNA"/>
</dbReference>
<sequence length="553" mass="62899">MCGILATFNYRSDQSQHAFRNLMLSKSKSIRHRGPDASGIYMEANDKTFSAICHERLAIVGDLRDTQPFKENGVVLAVNGEIYNHKEIRSSLGADPEIYSSDCDVLIPVYEKYKKGKKISDLLNGIFAFVLYDSKDNKVIVARDPFGVIPLYQGWNSNNGSVWFASELKALESECDYIRLFPPGKVLEVKFDQEYYLPEWKAADFCQTVQEDELYIIGLRERLMKSVKDQLMSDAPFGVLLSGGLDSSLIASIASRFVPKGTLHSFSIGLPGSPDLEAARKVAEYLGTIHTEFHFTLQQGFDAIRDVIYHIESYDVTTVRASTPMYLLSRMVKSLGIKMVLSGEGADELFGGYLYFHDAPDDLSFLKECKSRVLNLHTSDCLRANKSTMANGLEARVPFLDKDFVDFVFDSLPSISKMPSYKGIEKWILRKAFDDQEYPFLPSEILWRQKEQFSDGVGYGWIDFLRDQTSMLVTDDELQCAKYRYKVDPPSTKEGVYYRKIFEELFTNPASIRTVKRWIPRMDWGCSEDPSGRAQSSHNSSYIEKKTKIDLIK</sequence>
<feature type="active site" description="For GATase activity" evidence="11">
    <location>
        <position position="2"/>
    </location>
</feature>
<evidence type="ECO:0000313" key="15">
    <source>
        <dbReference type="EMBL" id="RKP18703.1"/>
    </source>
</evidence>
<comment type="catalytic activity">
    <reaction evidence="9">
        <text>L-aspartate + L-glutamine + ATP + H2O = L-asparagine + L-glutamate + AMP + diphosphate + H(+)</text>
        <dbReference type="Rhea" id="RHEA:12228"/>
        <dbReference type="ChEBI" id="CHEBI:15377"/>
        <dbReference type="ChEBI" id="CHEBI:15378"/>
        <dbReference type="ChEBI" id="CHEBI:29985"/>
        <dbReference type="ChEBI" id="CHEBI:29991"/>
        <dbReference type="ChEBI" id="CHEBI:30616"/>
        <dbReference type="ChEBI" id="CHEBI:33019"/>
        <dbReference type="ChEBI" id="CHEBI:58048"/>
        <dbReference type="ChEBI" id="CHEBI:58359"/>
        <dbReference type="ChEBI" id="CHEBI:456215"/>
        <dbReference type="EC" id="6.3.5.4"/>
    </reaction>
</comment>
<evidence type="ECO:0000256" key="12">
    <source>
        <dbReference type="PIRSR" id="PIRSR001589-2"/>
    </source>
</evidence>
<evidence type="ECO:0000256" key="7">
    <source>
        <dbReference type="ARBA" id="ARBA00022962"/>
    </source>
</evidence>
<dbReference type="SUPFAM" id="SSF56235">
    <property type="entry name" value="N-terminal nucleophile aminohydrolases (Ntn hydrolases)"/>
    <property type="match status" value="1"/>
</dbReference>
<dbReference type="GO" id="GO:0006529">
    <property type="term" value="P:asparagine biosynthetic process"/>
    <property type="evidence" value="ECO:0007669"/>
    <property type="project" value="UniProtKB-KW"/>
</dbReference>
<evidence type="ECO:0000256" key="4">
    <source>
        <dbReference type="ARBA" id="ARBA00022741"/>
    </source>
</evidence>
<dbReference type="PROSITE" id="PS51278">
    <property type="entry name" value="GATASE_TYPE_2"/>
    <property type="match status" value="1"/>
</dbReference>
<dbReference type="InterPro" id="IPR006426">
    <property type="entry name" value="Asn_synth_AEB"/>
</dbReference>
<evidence type="ECO:0000256" key="10">
    <source>
        <dbReference type="PIRNR" id="PIRNR001589"/>
    </source>
</evidence>
<feature type="binding site" evidence="12">
    <location>
        <begin position="342"/>
        <end position="343"/>
    </location>
    <ligand>
        <name>ATP</name>
        <dbReference type="ChEBI" id="CHEBI:30616"/>
    </ligand>
</feature>
<evidence type="ECO:0000256" key="13">
    <source>
        <dbReference type="PIRSR" id="PIRSR001589-3"/>
    </source>
</evidence>
<evidence type="ECO:0000256" key="1">
    <source>
        <dbReference type="ARBA" id="ARBA00012737"/>
    </source>
</evidence>
<evidence type="ECO:0000256" key="11">
    <source>
        <dbReference type="PIRSR" id="PIRSR001589-1"/>
    </source>
</evidence>
<dbReference type="GO" id="GO:0005829">
    <property type="term" value="C:cytosol"/>
    <property type="evidence" value="ECO:0007669"/>
    <property type="project" value="TreeGrafter"/>
</dbReference>
<dbReference type="NCBIfam" id="NF006949">
    <property type="entry name" value="PRK09431.1"/>
    <property type="match status" value="1"/>
</dbReference>
<evidence type="ECO:0000256" key="5">
    <source>
        <dbReference type="ARBA" id="ARBA00022840"/>
    </source>
</evidence>
<reference evidence="16" key="1">
    <citation type="journal article" date="2018" name="Nat. Microbiol.">
        <title>Leveraging single-cell genomics to expand the fungal tree of life.</title>
        <authorList>
            <person name="Ahrendt S.R."/>
            <person name="Quandt C.A."/>
            <person name="Ciobanu D."/>
            <person name="Clum A."/>
            <person name="Salamov A."/>
            <person name="Andreopoulos B."/>
            <person name="Cheng J.F."/>
            <person name="Woyke T."/>
            <person name="Pelin A."/>
            <person name="Henrissat B."/>
            <person name="Reynolds N.K."/>
            <person name="Benny G.L."/>
            <person name="Smith M.E."/>
            <person name="James T.Y."/>
            <person name="Grigoriev I.V."/>
        </authorList>
    </citation>
    <scope>NUCLEOTIDE SEQUENCE [LARGE SCALE GENOMIC DNA]</scope>
    <source>
        <strain evidence="16">CSF55</strain>
    </source>
</reference>
<keyword evidence="2" id="KW-0436">Ligase</keyword>
<keyword evidence="7 11" id="KW-0315">Glutamine amidotransferase</keyword>
<evidence type="ECO:0000313" key="16">
    <source>
        <dbReference type="Proteomes" id="UP000281549"/>
    </source>
</evidence>
<keyword evidence="4 10" id="KW-0547">Nucleotide-binding</keyword>
<dbReference type="AlphaFoldDB" id="A0A4P9YGP9"/>
<dbReference type="PIRSF" id="PIRSF001589">
    <property type="entry name" value="Asn_synthetase_glu-h"/>
    <property type="match status" value="1"/>
</dbReference>
<dbReference type="InterPro" id="IPR001962">
    <property type="entry name" value="Asn_synthase"/>
</dbReference>
<keyword evidence="3 11" id="KW-0028">Amino-acid biosynthesis</keyword>
<dbReference type="SUPFAM" id="SSF52402">
    <property type="entry name" value="Adenine nucleotide alpha hydrolases-like"/>
    <property type="match status" value="1"/>
</dbReference>
<accession>A0A4P9YGP9</accession>
<dbReference type="FunFam" id="3.40.50.620:FF:000263">
    <property type="entry name" value="Asparagine synthetase"/>
    <property type="match status" value="1"/>
</dbReference>
<dbReference type="Pfam" id="PF13537">
    <property type="entry name" value="GATase_7"/>
    <property type="match status" value="1"/>
</dbReference>
<dbReference type="GO" id="GO:0004066">
    <property type="term" value="F:asparagine synthase (glutamine-hydrolyzing) activity"/>
    <property type="evidence" value="ECO:0007669"/>
    <property type="project" value="UniProtKB-EC"/>
</dbReference>
<keyword evidence="5 10" id="KW-0067">ATP-binding</keyword>
<organism evidence="15 16">
    <name type="scientific">Rozella allomycis (strain CSF55)</name>
    <dbReference type="NCBI Taxonomy" id="988480"/>
    <lineage>
        <taxon>Eukaryota</taxon>
        <taxon>Fungi</taxon>
        <taxon>Fungi incertae sedis</taxon>
        <taxon>Cryptomycota</taxon>
        <taxon>Cryptomycota incertae sedis</taxon>
        <taxon>Rozella</taxon>
    </lineage>
</organism>
<dbReference type="PANTHER" id="PTHR11772:SF2">
    <property type="entry name" value="ASPARAGINE SYNTHETASE [GLUTAMINE-HYDROLYZING]"/>
    <property type="match status" value="1"/>
</dbReference>
<dbReference type="InterPro" id="IPR014729">
    <property type="entry name" value="Rossmann-like_a/b/a_fold"/>
</dbReference>
<dbReference type="GO" id="GO:0005524">
    <property type="term" value="F:ATP binding"/>
    <property type="evidence" value="ECO:0007669"/>
    <property type="project" value="UniProtKB-KW"/>
</dbReference>
<feature type="binding site" evidence="12">
    <location>
        <position position="240"/>
    </location>
    <ligand>
        <name>ATP</name>
        <dbReference type="ChEBI" id="CHEBI:30616"/>
    </ligand>
</feature>
<feature type="domain" description="Glutamine amidotransferase type-2" evidence="14">
    <location>
        <begin position="2"/>
        <end position="192"/>
    </location>
</feature>
<dbReference type="CDD" id="cd01991">
    <property type="entry name" value="Asn_synthase_B_C"/>
    <property type="match status" value="1"/>
</dbReference>
<dbReference type="InterPro" id="IPR033738">
    <property type="entry name" value="AsnB_N"/>
</dbReference>
<name>A0A4P9YGP9_ROZAC</name>
<dbReference type="InterPro" id="IPR029055">
    <property type="entry name" value="Ntn_hydrolases_N"/>
</dbReference>
<dbReference type="NCBIfam" id="TIGR01536">
    <property type="entry name" value="asn_synth_AEB"/>
    <property type="match status" value="1"/>
</dbReference>
<dbReference type="Pfam" id="PF00733">
    <property type="entry name" value="Asn_synthase"/>
    <property type="match status" value="2"/>
</dbReference>
<dbReference type="InterPro" id="IPR017932">
    <property type="entry name" value="GATase_2_dom"/>
</dbReference>
<evidence type="ECO:0000256" key="2">
    <source>
        <dbReference type="ARBA" id="ARBA00022598"/>
    </source>
</evidence>